<sequence length="1001" mass="116963">MTTQFKESEAAKLELVKQIKEMKNELERMKVEHNSRNNTVDYAYLREEVEHLKGSLVLSNLNNELLKVELESVSNDSPISDDAYKFAQQKKCRIDKHISELKRENSVILQELARPSEISIPEDNSLTTFRQFEKQIKSVQDELSQLRNESVHTQRQGKRRSKAAYKRLKKRLVFNEENMKSLAQSLQRDVKELNRNMKEMNKEREQECKHEIWHDMAQMKRPIKQSTGNKVNQLKKEESLDNNIKELKELLEKAIISVQKNENGQPISGVTFGKGSEKIQELENKFQELNKVLQETKRDLERTERKLNERGYMVDELNRQLLKERKDKEEQLMDNERKVNKLQRLLCDSDKNTENLHGRLREISKELEGAKDTLAQRDTELARSKASLREGDDLLNTSRQHINEMQRELEETKRMLIEKGVALEYTEKYAEVLCTSTRNKDFEVGVMTNELLNKVVRDVKRVEKLLQRKTELESFDSQQAKSEKYRSDDQPNDENEANSDQIKVKFLQEREKKIKDLESSIVHLKQGLELSSTSMKEKDNELQQITSDLQRKQMENEDLKYSIGHLKKDLELSKTSMREKENALQKITSDLQRKEKENKDLESSIGQLKEDCSTSLQDNENALQIITHDLQRKDMELKNAKERSSVLELNRNSLHNEMMELKTLLNQQDGEIKESERLIFTRDSELREGSREVEKLRLRLDEKEQSIDILKRGLAEKEHEVNIMTENIKMKLFEIRGLKKTLDNTKIESCKSLEAYQTKNRYLEAVVVRLKNDLESKSVLLRAKDKEITKANIGIQIKEGEVDGFKTLLRRLEEKFALYKQISTEREFKLAQEKKVLEENATHFETHLCQKQNEERPGTESETMDNNSQEENKREESEMKKNENLEVEMAKLAGEQIAVAMTDRIEQMVVDMNVMQAELESKRDENAKLLTDNKELMEQNKVSSKSLNNALDHVRMKRVEIRRLKALKSSADCIVGSEQSEAPKAYYNNNAQLNNVAVISG</sequence>
<proteinExistence type="predicted"/>
<evidence type="ECO:0000313" key="4">
    <source>
        <dbReference type="Proteomes" id="UP001163046"/>
    </source>
</evidence>
<organism evidence="3 4">
    <name type="scientific">Desmophyllum pertusum</name>
    <dbReference type="NCBI Taxonomy" id="174260"/>
    <lineage>
        <taxon>Eukaryota</taxon>
        <taxon>Metazoa</taxon>
        <taxon>Cnidaria</taxon>
        <taxon>Anthozoa</taxon>
        <taxon>Hexacorallia</taxon>
        <taxon>Scleractinia</taxon>
        <taxon>Caryophylliina</taxon>
        <taxon>Caryophylliidae</taxon>
        <taxon>Desmophyllum</taxon>
    </lineage>
</organism>
<feature type="coiled-coil region" evidence="1">
    <location>
        <begin position="129"/>
        <end position="345"/>
    </location>
</feature>
<dbReference type="EMBL" id="MU827780">
    <property type="protein sequence ID" value="KAJ7337807.1"/>
    <property type="molecule type" value="Genomic_DNA"/>
</dbReference>
<keyword evidence="1" id="KW-0175">Coiled coil</keyword>
<evidence type="ECO:0000256" key="2">
    <source>
        <dbReference type="SAM" id="MobiDB-lite"/>
    </source>
</evidence>
<protein>
    <submittedName>
        <fullName evidence="3">Uncharacterized protein</fullName>
    </submittedName>
</protein>
<name>A0A9W9YF90_9CNID</name>
<feature type="compositionally biased region" description="Basic and acidic residues" evidence="2">
    <location>
        <begin position="870"/>
        <end position="881"/>
    </location>
</feature>
<dbReference type="Proteomes" id="UP001163046">
    <property type="component" value="Unassembled WGS sequence"/>
</dbReference>
<dbReference type="AlphaFoldDB" id="A0A9W9YF90"/>
<feature type="compositionally biased region" description="Basic and acidic residues" evidence="2">
    <location>
        <begin position="845"/>
        <end position="859"/>
    </location>
</feature>
<comment type="caution">
    <text evidence="3">The sequence shown here is derived from an EMBL/GenBank/DDBJ whole genome shotgun (WGS) entry which is preliminary data.</text>
</comment>
<evidence type="ECO:0000313" key="3">
    <source>
        <dbReference type="EMBL" id="KAJ7337807.1"/>
    </source>
</evidence>
<dbReference type="OrthoDB" id="5978166at2759"/>
<accession>A0A9W9YF90</accession>
<feature type="compositionally biased region" description="Polar residues" evidence="2">
    <location>
        <begin position="860"/>
        <end position="869"/>
    </location>
</feature>
<evidence type="ECO:0000256" key="1">
    <source>
        <dbReference type="SAM" id="Coils"/>
    </source>
</evidence>
<keyword evidence="4" id="KW-1185">Reference proteome</keyword>
<reference evidence="3" key="1">
    <citation type="submission" date="2023-01" db="EMBL/GenBank/DDBJ databases">
        <title>Genome assembly of the deep-sea coral Lophelia pertusa.</title>
        <authorList>
            <person name="Herrera S."/>
            <person name="Cordes E."/>
        </authorList>
    </citation>
    <scope>NUCLEOTIDE SEQUENCE</scope>
    <source>
        <strain evidence="3">USNM1676648</strain>
        <tissue evidence="3">Polyp</tissue>
    </source>
</reference>
<feature type="region of interest" description="Disordered" evidence="2">
    <location>
        <begin position="845"/>
        <end position="881"/>
    </location>
</feature>
<feature type="region of interest" description="Disordered" evidence="2">
    <location>
        <begin position="476"/>
        <end position="502"/>
    </location>
</feature>
<gene>
    <name evidence="3" type="ORF">OS493_007964</name>
</gene>
<feature type="coiled-coil region" evidence="1">
    <location>
        <begin position="5"/>
        <end position="39"/>
    </location>
</feature>
<feature type="coiled-coil region" evidence="1">
    <location>
        <begin position="507"/>
        <end position="720"/>
    </location>
</feature>